<sequence length="50" mass="5448">MLADKAGACWQPFRRLVYSPPLLLVFGCDKGCLVEMIGIISLGLGRVILL</sequence>
<dbReference type="HOGENOM" id="CLU_3123034_0_0_9"/>
<name>B4U4L8_STREM</name>
<organism evidence="1 2">
    <name type="scientific">Streptococcus equi subsp. zooepidemicus (strain MGCS10565)</name>
    <dbReference type="NCBI Taxonomy" id="552526"/>
    <lineage>
        <taxon>Bacteria</taxon>
        <taxon>Bacillati</taxon>
        <taxon>Bacillota</taxon>
        <taxon>Bacilli</taxon>
        <taxon>Lactobacillales</taxon>
        <taxon>Streptococcaceae</taxon>
        <taxon>Streptococcus</taxon>
    </lineage>
</organism>
<evidence type="ECO:0000313" key="2">
    <source>
        <dbReference type="Proteomes" id="UP000001873"/>
    </source>
</evidence>
<evidence type="ECO:0000313" key="1">
    <source>
        <dbReference type="EMBL" id="ACG62935.1"/>
    </source>
</evidence>
<protein>
    <submittedName>
        <fullName evidence="1">Uncharacterized protein</fullName>
    </submittedName>
</protein>
<reference evidence="1 2" key="1">
    <citation type="journal article" date="2008" name="PLoS ONE">
        <title>Genome sequence of a lancefield group C Streptococcus zooepidemicus strain causing epidemic nephritis: new information about an old disease.</title>
        <authorList>
            <person name="Beres S.B."/>
            <person name="Sesso R."/>
            <person name="Pinto S.W.L."/>
            <person name="Hoe N.P."/>
            <person name="Porcella S.F."/>
            <person name="Deleo F.R."/>
            <person name="Musser J.M."/>
        </authorList>
    </citation>
    <scope>NUCLEOTIDE SEQUENCE [LARGE SCALE GENOMIC DNA]</scope>
    <source>
        <strain evidence="1 2">MGCS10565</strain>
    </source>
</reference>
<dbReference type="KEGG" id="sez:Sez_1604"/>
<gene>
    <name evidence="1" type="ordered locus">Sez_1604</name>
</gene>
<dbReference type="EMBL" id="CP001129">
    <property type="protein sequence ID" value="ACG62935.1"/>
    <property type="molecule type" value="Genomic_DNA"/>
</dbReference>
<dbReference type="AlphaFoldDB" id="B4U4L8"/>
<dbReference type="Proteomes" id="UP000001873">
    <property type="component" value="Chromosome"/>
</dbReference>
<proteinExistence type="predicted"/>
<dbReference type="PROSITE" id="PS51257">
    <property type="entry name" value="PROKAR_LIPOPROTEIN"/>
    <property type="match status" value="1"/>
</dbReference>
<accession>B4U4L8</accession>